<name>A0ABR7HHH3_9FIRM</name>
<dbReference type="EMBL" id="JACOPS010000001">
    <property type="protein sequence ID" value="MBC5726969.1"/>
    <property type="molecule type" value="Genomic_DNA"/>
</dbReference>
<keyword evidence="2" id="KW-1185">Reference proteome</keyword>
<protein>
    <submittedName>
        <fullName evidence="1">Uncharacterized protein</fullName>
    </submittedName>
</protein>
<evidence type="ECO:0000313" key="1">
    <source>
        <dbReference type="EMBL" id="MBC5726969.1"/>
    </source>
</evidence>
<comment type="caution">
    <text evidence="1">The sequence shown here is derived from an EMBL/GenBank/DDBJ whole genome shotgun (WGS) entry which is preliminary data.</text>
</comment>
<evidence type="ECO:0000313" key="2">
    <source>
        <dbReference type="Proteomes" id="UP000636755"/>
    </source>
</evidence>
<accession>A0ABR7HHH3</accession>
<dbReference type="Proteomes" id="UP000636755">
    <property type="component" value="Unassembled WGS sequence"/>
</dbReference>
<organism evidence="1 2">
    <name type="scientific">Ruminococcus intestinalis</name>
    <dbReference type="NCBI Taxonomy" id="2763066"/>
    <lineage>
        <taxon>Bacteria</taxon>
        <taxon>Bacillati</taxon>
        <taxon>Bacillota</taxon>
        <taxon>Clostridia</taxon>
        <taxon>Eubacteriales</taxon>
        <taxon>Oscillospiraceae</taxon>
        <taxon>Ruminococcus</taxon>
    </lineage>
</organism>
<sequence length="68" mass="7899">MEKNNNTFSEEHNLTSLAFKRRHICKMNVVEIDNTSYCVQDIFPIADVQKHNTVSDKIKYLVSGEKPE</sequence>
<gene>
    <name evidence="1" type="ORF">H8R91_00215</name>
</gene>
<proteinExistence type="predicted"/>
<reference evidence="1 2" key="1">
    <citation type="submission" date="2020-08" db="EMBL/GenBank/DDBJ databases">
        <title>Genome public.</title>
        <authorList>
            <person name="Liu C."/>
            <person name="Sun Q."/>
        </authorList>
    </citation>
    <scope>NUCLEOTIDE SEQUENCE [LARGE SCALE GENOMIC DNA]</scope>
    <source>
        <strain evidence="1 2">NSJ-71</strain>
    </source>
</reference>
<dbReference type="RefSeq" id="WP_186934431.1">
    <property type="nucleotide sequence ID" value="NZ_JACOPS010000001.1"/>
</dbReference>